<feature type="region of interest" description="Disordered" evidence="1">
    <location>
        <begin position="454"/>
        <end position="498"/>
    </location>
</feature>
<reference evidence="2 3" key="1">
    <citation type="journal article" date="2016" name="Nat. Commun.">
        <title>Ectomycorrhizal ecology is imprinted in the genome of the dominant symbiotic fungus Cenococcum geophilum.</title>
        <authorList>
            <consortium name="DOE Joint Genome Institute"/>
            <person name="Peter M."/>
            <person name="Kohler A."/>
            <person name="Ohm R.A."/>
            <person name="Kuo A."/>
            <person name="Krutzmann J."/>
            <person name="Morin E."/>
            <person name="Arend M."/>
            <person name="Barry K.W."/>
            <person name="Binder M."/>
            <person name="Choi C."/>
            <person name="Clum A."/>
            <person name="Copeland A."/>
            <person name="Grisel N."/>
            <person name="Haridas S."/>
            <person name="Kipfer T."/>
            <person name="LaButti K."/>
            <person name="Lindquist E."/>
            <person name="Lipzen A."/>
            <person name="Maire R."/>
            <person name="Meier B."/>
            <person name="Mihaltcheva S."/>
            <person name="Molinier V."/>
            <person name="Murat C."/>
            <person name="Poggeler S."/>
            <person name="Quandt C.A."/>
            <person name="Sperisen C."/>
            <person name="Tritt A."/>
            <person name="Tisserant E."/>
            <person name="Crous P.W."/>
            <person name="Henrissat B."/>
            <person name="Nehls U."/>
            <person name="Egli S."/>
            <person name="Spatafora J.W."/>
            <person name="Grigoriev I.V."/>
            <person name="Martin F.M."/>
        </authorList>
    </citation>
    <scope>NUCLEOTIDE SEQUENCE [LARGE SCALE GENOMIC DNA]</scope>
    <source>
        <strain evidence="2 3">CBS 459.81</strain>
    </source>
</reference>
<feature type="region of interest" description="Disordered" evidence="1">
    <location>
        <begin position="522"/>
        <end position="689"/>
    </location>
</feature>
<feature type="compositionally biased region" description="Low complexity" evidence="1">
    <location>
        <begin position="79"/>
        <end position="102"/>
    </location>
</feature>
<dbReference type="EMBL" id="KV744808">
    <property type="protein sequence ID" value="OCK86151.1"/>
    <property type="molecule type" value="Genomic_DNA"/>
</dbReference>
<protein>
    <submittedName>
        <fullName evidence="2">Uncharacterized protein</fullName>
    </submittedName>
</protein>
<dbReference type="OrthoDB" id="3922633at2759"/>
<feature type="compositionally biased region" description="Pro residues" evidence="1">
    <location>
        <begin position="302"/>
        <end position="311"/>
    </location>
</feature>
<feature type="region of interest" description="Disordered" evidence="1">
    <location>
        <begin position="131"/>
        <end position="318"/>
    </location>
</feature>
<feature type="compositionally biased region" description="Basic and acidic residues" evidence="1">
    <location>
        <begin position="1547"/>
        <end position="1561"/>
    </location>
</feature>
<sequence length="1561" mass="172774">MPLTDRDPNVSDRTSRESNISSGSCGYSKDDSARSDMFSSAPGVMSMLRTSTELGDVGSLMFNSPHLPSIPRPSNQRGRAASRMSTSSSHSQTSRRTSSHQAWPSASSDARRSLTRDFNVPQYLPETLSPTIINLQGSSPLIPRSRMSRDGRSFSMTHTSQPAYMLSSNRSFASLRNNEMMPRPRSPFKYPTRLRRPGYRPTSPAMSDITGAHPRRVHGQSFGTRLGAPSSASLQPEDRNPMAYSYHQGRNRSTTSSSAPLSDPMSNRHMLIEQTRNVHTPAKGSMCSGLTNPRTESDAPSSDPPSDPPTPKDGTSMEVLISPTGTQVLVGDMRGAVKLETSNGPLFYDYSEQFEEEIVYGHKIEAVPMGFVHRVKTILEERATFEQASPKFEDEVTQEIEEVPASDLAELPATPVPKRIARDMILVAIEPALTTGEMTTLCVDVKTSDELVDEPVEESLESPADNCSVSNDVPISPAEDSHKRQSIMPDVPSHNSVIGARDSTFDLATRYSIPIASVMEDKQQDKLSHGELKHDKREQDELQQDELQQDEPKQDESKQEEPKQDEPKQDETKQNETKQNETKQDESLSSVTADRSSKASDWKSCESCKETDAKSCKDSDSKSFRTCQDTITPDMPSLIPTPRLNSKPSSTPASVMASSFSSAETIPRPPSVIPPRDSSSSKEAQRSTAVADFLVRLSRSKRFTRESLPKETISERRSIIDYPSLVEENKEDRNSGQPAVLVNEAPAKGSTGPRSMLMGEAPEKSIRPMTLPMAEVPEKGSTRRQSILSEDILEKRVAIQQPQLKVEIPERFTGQPSLLIEQGPIVEQRPIVEQPIHNGQTIDKEAALPSTPVNQVPSSTPYSVFEASSSGYASEYTTPGSSSVQTTSASSATSKEPNRRDSNTTTHLTWNAPKPLPPKPLPPLPLEAMERKPSHRLSQDESTTDLRLSMFRYPLAYLPDVKEELHEDSSINTSASNLKSSGFKFPVARRPSASASVDGLRLFKNPSVKSYRTDGLAQTRNLPSLNFSRIDLFSKLSDALDLRSSRSMDDISEEYRELFSPVVERRSSSGEIRAKYRSFFASLDELGQPVESQQPSPMRNFMQEKRPYSPRDIMTEIEQLTVPSVGGLTQRFSEYLPSFKRNHQDGEHIDMPDEINHALEDIHEIGAPTLNSARSSARLRAIPGHPNLLVIDDGVYEELTHKDGKGYHIVDSVDSAEGSIRSVYLKESVSRGKREKTPLAELEAPMRAMLRPKSLSLGGSEDLRASLESRLSSRSLRSLVDSPADTRPWNLDKNYPWSDGNPAIDISLPAPTIVRNTSRPGPSRLRLRLSGSSDYSDIHYGVGDTSLGSPAVGETHTTTGTNDPFRHHPRRSSRLSVVGSITCRIGIHSGPFDTNGYANGPDSIRHEDRTVDPGDRYPTTGLTPPSAFNLEEVRSFFSDDSSQTQRGSGLRKRLTQLTNLKAKLPPVGRTHSAFENRSVQNGDGMSRDSRFVALTSGSMHTFDGTVGMSRMEFRARKGWERIKTLWFRSGELFRSMSRRKNKTSSGETRDWLHDNDVYSGT</sequence>
<feature type="compositionally biased region" description="Basic and acidic residues" evidence="1">
    <location>
        <begin position="595"/>
        <end position="623"/>
    </location>
</feature>
<name>A0A8E2ELM7_9PEZI</name>
<feature type="compositionally biased region" description="Polar residues" evidence="1">
    <location>
        <begin position="251"/>
        <end position="260"/>
    </location>
</feature>
<feature type="region of interest" description="Disordered" evidence="1">
    <location>
        <begin position="1"/>
        <end position="33"/>
    </location>
</feature>
<feature type="compositionally biased region" description="Low complexity" evidence="1">
    <location>
        <begin position="881"/>
        <end position="894"/>
    </location>
</feature>
<feature type="compositionally biased region" description="Basic and acidic residues" evidence="1">
    <location>
        <begin position="550"/>
        <end position="586"/>
    </location>
</feature>
<feature type="compositionally biased region" description="Polar residues" evidence="1">
    <location>
        <begin position="643"/>
        <end position="664"/>
    </location>
</feature>
<evidence type="ECO:0000256" key="1">
    <source>
        <dbReference type="SAM" id="MobiDB-lite"/>
    </source>
</evidence>
<feature type="region of interest" description="Disordered" evidence="1">
    <location>
        <begin position="725"/>
        <end position="759"/>
    </location>
</feature>
<dbReference type="Proteomes" id="UP000250266">
    <property type="component" value="Unassembled WGS sequence"/>
</dbReference>
<feature type="region of interest" description="Disordered" evidence="1">
    <location>
        <begin position="1537"/>
        <end position="1561"/>
    </location>
</feature>
<evidence type="ECO:0000313" key="3">
    <source>
        <dbReference type="Proteomes" id="UP000250266"/>
    </source>
</evidence>
<feature type="compositionally biased region" description="Pro residues" evidence="1">
    <location>
        <begin position="914"/>
        <end position="925"/>
    </location>
</feature>
<feature type="region of interest" description="Disordered" evidence="1">
    <location>
        <begin position="1344"/>
        <end position="1373"/>
    </location>
</feature>
<feature type="compositionally biased region" description="Basic and acidic residues" evidence="1">
    <location>
        <begin position="1"/>
        <end position="16"/>
    </location>
</feature>
<feature type="compositionally biased region" description="Basic and acidic residues" evidence="1">
    <location>
        <begin position="1403"/>
        <end position="1415"/>
    </location>
</feature>
<feature type="region of interest" description="Disordered" evidence="1">
    <location>
        <begin position="64"/>
        <end position="110"/>
    </location>
</feature>
<organism evidence="2 3">
    <name type="scientific">Lepidopterella palustris CBS 459.81</name>
    <dbReference type="NCBI Taxonomy" id="1314670"/>
    <lineage>
        <taxon>Eukaryota</taxon>
        <taxon>Fungi</taxon>
        <taxon>Dikarya</taxon>
        <taxon>Ascomycota</taxon>
        <taxon>Pezizomycotina</taxon>
        <taxon>Dothideomycetes</taxon>
        <taxon>Pleosporomycetidae</taxon>
        <taxon>Mytilinidiales</taxon>
        <taxon>Argynnaceae</taxon>
        <taxon>Lepidopterella</taxon>
    </lineage>
</organism>
<feature type="compositionally biased region" description="Basic and acidic residues" evidence="1">
    <location>
        <begin position="522"/>
        <end position="540"/>
    </location>
</feature>
<keyword evidence="3" id="KW-1185">Reference proteome</keyword>
<feature type="region of interest" description="Disordered" evidence="1">
    <location>
        <begin position="1394"/>
        <end position="1425"/>
    </location>
</feature>
<feature type="region of interest" description="Disordered" evidence="1">
    <location>
        <begin position="872"/>
        <end position="943"/>
    </location>
</feature>
<accession>A0A8E2ELM7</accession>
<proteinExistence type="predicted"/>
<feature type="compositionally biased region" description="Polar residues" evidence="1">
    <location>
        <begin position="154"/>
        <end position="177"/>
    </location>
</feature>
<evidence type="ECO:0000313" key="2">
    <source>
        <dbReference type="EMBL" id="OCK86151.1"/>
    </source>
</evidence>
<gene>
    <name evidence="2" type="ORF">K432DRAFT_438702</name>
</gene>